<dbReference type="GO" id="GO:0003677">
    <property type="term" value="F:DNA binding"/>
    <property type="evidence" value="ECO:0007669"/>
    <property type="project" value="UniProtKB-KW"/>
</dbReference>
<dbReference type="InterPro" id="IPR017884">
    <property type="entry name" value="SANT_dom"/>
</dbReference>
<dbReference type="GO" id="GO:0016514">
    <property type="term" value="C:SWI/SNF complex"/>
    <property type="evidence" value="ECO:0007669"/>
    <property type="project" value="TreeGrafter"/>
</dbReference>
<dbReference type="PANTHER" id="PTHR12802:SF41">
    <property type="entry name" value="BRAHMA ASSOCIATED PROTEIN 155 KDA"/>
    <property type="match status" value="1"/>
</dbReference>
<dbReference type="InterPro" id="IPR001005">
    <property type="entry name" value="SANT/Myb"/>
</dbReference>
<evidence type="ECO:0008006" key="11">
    <source>
        <dbReference type="Google" id="ProtNLM"/>
    </source>
</evidence>
<dbReference type="Pfam" id="PF04433">
    <property type="entry name" value="SWIRM"/>
    <property type="match status" value="1"/>
</dbReference>
<dbReference type="EMBL" id="PUHQ01000076">
    <property type="protein sequence ID" value="KAG0657772.1"/>
    <property type="molecule type" value="Genomic_DNA"/>
</dbReference>
<feature type="compositionally biased region" description="Low complexity" evidence="5">
    <location>
        <begin position="73"/>
        <end position="90"/>
    </location>
</feature>
<protein>
    <recommendedName>
        <fullName evidence="11">SWIRM-domain-containing protein</fullName>
    </recommendedName>
</protein>
<keyword evidence="2" id="KW-0238">DNA-binding</keyword>
<dbReference type="Pfam" id="PF00249">
    <property type="entry name" value="Myb_DNA-binding"/>
    <property type="match status" value="1"/>
</dbReference>
<accession>A0A9P6VXA2</accession>
<feature type="compositionally biased region" description="Basic and acidic residues" evidence="5">
    <location>
        <begin position="515"/>
        <end position="529"/>
    </location>
</feature>
<proteinExistence type="predicted"/>
<evidence type="ECO:0000256" key="2">
    <source>
        <dbReference type="ARBA" id="ARBA00023125"/>
    </source>
</evidence>
<dbReference type="Pfam" id="PF16495">
    <property type="entry name" value="SWIRM-assoc_1"/>
    <property type="match status" value="1"/>
</dbReference>
<keyword evidence="4" id="KW-0539">Nucleus</keyword>
<dbReference type="Gene3D" id="1.10.10.60">
    <property type="entry name" value="Homeodomain-like"/>
    <property type="match status" value="1"/>
</dbReference>
<dbReference type="PROSITE" id="PS50934">
    <property type="entry name" value="SWIRM"/>
    <property type="match status" value="1"/>
</dbReference>
<keyword evidence="10" id="KW-1185">Reference proteome</keyword>
<dbReference type="PROSITE" id="PS50090">
    <property type="entry name" value="MYB_LIKE"/>
    <property type="match status" value="1"/>
</dbReference>
<dbReference type="Proteomes" id="UP000777482">
    <property type="component" value="Unassembled WGS sequence"/>
</dbReference>
<dbReference type="Gene3D" id="1.10.10.10">
    <property type="entry name" value="Winged helix-like DNA-binding domain superfamily/Winged helix DNA-binding domain"/>
    <property type="match status" value="1"/>
</dbReference>
<feature type="region of interest" description="Disordered" evidence="5">
    <location>
        <begin position="1"/>
        <end position="100"/>
    </location>
</feature>
<feature type="domain" description="SWIRM" evidence="7">
    <location>
        <begin position="120"/>
        <end position="217"/>
    </location>
</feature>
<keyword evidence="1" id="KW-0805">Transcription regulation</keyword>
<dbReference type="FunFam" id="1.10.10.10:FF:000020">
    <property type="entry name" value="SWI/SNF complex subunit SMARCC2 isoform c"/>
    <property type="match status" value="1"/>
</dbReference>
<evidence type="ECO:0000256" key="1">
    <source>
        <dbReference type="ARBA" id="ARBA00023015"/>
    </source>
</evidence>
<evidence type="ECO:0000259" key="6">
    <source>
        <dbReference type="PROSITE" id="PS50090"/>
    </source>
</evidence>
<evidence type="ECO:0000259" key="8">
    <source>
        <dbReference type="PROSITE" id="PS51293"/>
    </source>
</evidence>
<dbReference type="SMART" id="SM00717">
    <property type="entry name" value="SANT"/>
    <property type="match status" value="1"/>
</dbReference>
<dbReference type="GO" id="GO:0045893">
    <property type="term" value="P:positive regulation of DNA-templated transcription"/>
    <property type="evidence" value="ECO:0007669"/>
    <property type="project" value="TreeGrafter"/>
</dbReference>
<dbReference type="AlphaFoldDB" id="A0A9P6VXA2"/>
<dbReference type="OrthoDB" id="118550at2759"/>
<dbReference type="PANTHER" id="PTHR12802">
    <property type="entry name" value="SWI/SNF COMPLEX-RELATED"/>
    <property type="match status" value="1"/>
</dbReference>
<feature type="compositionally biased region" description="Low complexity" evidence="5">
    <location>
        <begin position="244"/>
        <end position="261"/>
    </location>
</feature>
<dbReference type="GO" id="GO:0042393">
    <property type="term" value="F:histone binding"/>
    <property type="evidence" value="ECO:0007669"/>
    <property type="project" value="TreeGrafter"/>
</dbReference>
<feature type="domain" description="SANT" evidence="8">
    <location>
        <begin position="375"/>
        <end position="427"/>
    </location>
</feature>
<dbReference type="InterPro" id="IPR007526">
    <property type="entry name" value="SWIRM"/>
</dbReference>
<feature type="compositionally biased region" description="Low complexity" evidence="5">
    <location>
        <begin position="37"/>
        <end position="46"/>
    </location>
</feature>
<dbReference type="FunFam" id="1.10.10.60:FF:000014">
    <property type="entry name" value="SWI/SNF complex subunit SMARCC2 isoform C"/>
    <property type="match status" value="1"/>
</dbReference>
<dbReference type="InterPro" id="IPR009057">
    <property type="entry name" value="Homeodomain-like_sf"/>
</dbReference>
<dbReference type="PROSITE" id="PS51293">
    <property type="entry name" value="SANT"/>
    <property type="match status" value="1"/>
</dbReference>
<organism evidence="9 10">
    <name type="scientific">Rhodotorula mucilaginosa</name>
    <name type="common">Yeast</name>
    <name type="synonym">Rhodotorula rubra</name>
    <dbReference type="NCBI Taxonomy" id="5537"/>
    <lineage>
        <taxon>Eukaryota</taxon>
        <taxon>Fungi</taxon>
        <taxon>Dikarya</taxon>
        <taxon>Basidiomycota</taxon>
        <taxon>Pucciniomycotina</taxon>
        <taxon>Microbotryomycetes</taxon>
        <taxon>Sporidiobolales</taxon>
        <taxon>Sporidiobolaceae</taxon>
        <taxon>Rhodotorula</taxon>
    </lineage>
</organism>
<reference evidence="9 10" key="1">
    <citation type="submission" date="2020-11" db="EMBL/GenBank/DDBJ databases">
        <title>Kefir isolates.</title>
        <authorList>
            <person name="Marcisauskas S."/>
            <person name="Kim Y."/>
            <person name="Blasche S."/>
        </authorList>
    </citation>
    <scope>NUCLEOTIDE SEQUENCE [LARGE SCALE GENOMIC DNA]</scope>
    <source>
        <strain evidence="9 10">KR</strain>
    </source>
</reference>
<dbReference type="SUPFAM" id="SSF46689">
    <property type="entry name" value="Homeodomain-like"/>
    <property type="match status" value="2"/>
</dbReference>
<dbReference type="InterPro" id="IPR032451">
    <property type="entry name" value="SMARCC_C"/>
</dbReference>
<name>A0A9P6VXA2_RHOMI</name>
<feature type="compositionally biased region" description="Polar residues" evidence="5">
    <location>
        <begin position="62"/>
        <end position="72"/>
    </location>
</feature>
<evidence type="ECO:0000256" key="4">
    <source>
        <dbReference type="ARBA" id="ARBA00023242"/>
    </source>
</evidence>
<gene>
    <name evidence="9" type="ORF">C6P46_006239</name>
</gene>
<evidence type="ECO:0000259" key="7">
    <source>
        <dbReference type="PROSITE" id="PS50934"/>
    </source>
</evidence>
<evidence type="ECO:0000256" key="3">
    <source>
        <dbReference type="ARBA" id="ARBA00023163"/>
    </source>
</evidence>
<evidence type="ECO:0000313" key="9">
    <source>
        <dbReference type="EMBL" id="KAG0657772.1"/>
    </source>
</evidence>
<keyword evidence="3" id="KW-0804">Transcription</keyword>
<feature type="compositionally biased region" description="Pro residues" evidence="5">
    <location>
        <begin position="296"/>
        <end position="307"/>
    </location>
</feature>
<feature type="region of interest" description="Disordered" evidence="5">
    <location>
        <begin position="488"/>
        <end position="546"/>
    </location>
</feature>
<evidence type="ECO:0000313" key="10">
    <source>
        <dbReference type="Proteomes" id="UP000777482"/>
    </source>
</evidence>
<sequence>MQQDAAMEISASSTPQKRPSEESDGALASAAPPPPTTSTSTSTAAAEDGGSQPPEAKRQRTGDSSAVPSNDGTPAPAAAADEDANQQTANEAGMGGDDPASVQERLATARRHLAAQTHPVIIPSYATWFSLATIHQLERRSLPEFFNGRNRSKTPSIYKDYRDFMIHTYRLNPSEYLTVTACRRNLAGDVCAIMRVHAFLEQWGLINYQIDADSRPSALGPPFTGHFRILVDTPRGLAPLHPGTTTSSTTIAPASSTTDATLRTDLLKTDPSRPGAPDQRISPETASSLVHQAATAPPPSSKPPPPCHTCGATTPTVRYTALSAAAAKQQTGDPPMSICGACYSEGRFPSTMHAGDFVRLDADPFGHESATGGSGSRPPWSEQEILLLLEGLEMFPDNDWDRIAEHVSTRSKEDCIAKFLQLPIEDQYLAEAGGVPTGGPYGLGKIPFGKTENPVLSVVAFLAGAVEKEVAAKAAGEAIEQLEAGLKREAAGAGKAKSSTTTGDPADAMEVDSAQQHKTEYGDNTDHKAPGQQPPPLVDSSRTSPRANVRKAALTALGSAAAKAHALALSEDASLHSLVTAIVDAQVRKLELKMQHFDELEQLVEAERRSLEMQKQQLAEEGLRVGRLVGEAAALMQKARRDASSVQPQELQAVAQQMGSVPPRATPVQNPGLPPPQAGQTAQLA</sequence>
<feature type="compositionally biased region" description="Polar residues" evidence="5">
    <location>
        <begin position="644"/>
        <end position="659"/>
    </location>
</feature>
<feature type="region of interest" description="Disordered" evidence="5">
    <location>
        <begin position="640"/>
        <end position="685"/>
    </location>
</feature>
<comment type="caution">
    <text evidence="9">The sequence shown here is derived from an EMBL/GenBank/DDBJ whole genome shotgun (WGS) entry which is preliminary data.</text>
</comment>
<dbReference type="GO" id="GO:0006338">
    <property type="term" value="P:chromatin remodeling"/>
    <property type="evidence" value="ECO:0007669"/>
    <property type="project" value="UniProtKB-ARBA"/>
</dbReference>
<feature type="domain" description="Myb-like" evidence="6">
    <location>
        <begin position="377"/>
        <end position="423"/>
    </location>
</feature>
<dbReference type="InterPro" id="IPR036388">
    <property type="entry name" value="WH-like_DNA-bd_sf"/>
</dbReference>
<evidence type="ECO:0000256" key="5">
    <source>
        <dbReference type="SAM" id="MobiDB-lite"/>
    </source>
</evidence>
<feature type="region of interest" description="Disordered" evidence="5">
    <location>
        <begin position="238"/>
        <end position="311"/>
    </location>
</feature>
<dbReference type="CDD" id="cd00167">
    <property type="entry name" value="SANT"/>
    <property type="match status" value="1"/>
</dbReference>